<organism evidence="1 2">
    <name type="scientific">Candidatus Lokiarchaeum ossiferum</name>
    <dbReference type="NCBI Taxonomy" id="2951803"/>
    <lineage>
        <taxon>Archaea</taxon>
        <taxon>Promethearchaeati</taxon>
        <taxon>Promethearchaeota</taxon>
        <taxon>Promethearchaeia</taxon>
        <taxon>Promethearchaeales</taxon>
        <taxon>Promethearchaeaceae</taxon>
        <taxon>Candidatus Lokiarchaeum</taxon>
    </lineage>
</organism>
<name>A0ABY6HYJ7_9ARCH</name>
<evidence type="ECO:0000313" key="2">
    <source>
        <dbReference type="Proteomes" id="UP001208689"/>
    </source>
</evidence>
<dbReference type="Proteomes" id="UP001208689">
    <property type="component" value="Chromosome"/>
</dbReference>
<proteinExistence type="predicted"/>
<evidence type="ECO:0000313" key="1">
    <source>
        <dbReference type="EMBL" id="UYP48608.1"/>
    </source>
</evidence>
<sequence>MLYRKGFDGFQTELIDHPIFASSSHACYEVLMNTAPHELLAQIKQFWGSVSEDLVLPEFGKAILVQCQQYKAGIDSAIQQYKVSPIMARRFSISHSFS</sequence>
<gene>
    <name evidence="1" type="ORF">NEF87_004893</name>
</gene>
<keyword evidence="2" id="KW-1185">Reference proteome</keyword>
<accession>A0ABY6HYJ7</accession>
<dbReference type="EMBL" id="CP104013">
    <property type="protein sequence ID" value="UYP48608.1"/>
    <property type="molecule type" value="Genomic_DNA"/>
</dbReference>
<reference evidence="1" key="1">
    <citation type="submission" date="2022-09" db="EMBL/GenBank/DDBJ databases">
        <title>Actin cytoskeleton and complex cell architecture in an #Asgard archaeon.</title>
        <authorList>
            <person name="Ponce Toledo R.I."/>
            <person name="Schleper C."/>
            <person name="Rodrigues Oliveira T."/>
            <person name="Wollweber F."/>
            <person name="Xu J."/>
            <person name="Rittmann S."/>
            <person name="Klingl A."/>
            <person name="Pilhofer M."/>
        </authorList>
    </citation>
    <scope>NUCLEOTIDE SEQUENCE</scope>
    <source>
        <strain evidence="1">B-35</strain>
    </source>
</reference>
<protein>
    <submittedName>
        <fullName evidence="1">Uncharacterized protein</fullName>
    </submittedName>
</protein>